<dbReference type="Gene3D" id="3.30.300.70">
    <property type="entry name" value="RimP-like superfamily, N-terminal"/>
    <property type="match status" value="1"/>
</dbReference>
<dbReference type="InterPro" id="IPR028989">
    <property type="entry name" value="RimP_N"/>
</dbReference>
<dbReference type="FunFam" id="3.30.300.70:FF:000001">
    <property type="entry name" value="Ribosome maturation factor RimP"/>
    <property type="match status" value="1"/>
</dbReference>
<dbReference type="KEGG" id="naf:GQ61_03710"/>
<dbReference type="InterPro" id="IPR003728">
    <property type="entry name" value="Ribosome_maturation_RimP"/>
</dbReference>
<comment type="similarity">
    <text evidence="3">Belongs to the RimP family.</text>
</comment>
<dbReference type="STRING" id="1414854.GQ61_03710"/>
<dbReference type="OrthoDB" id="9805006at2"/>
<dbReference type="Proteomes" id="UP000237351">
    <property type="component" value="Chromosome"/>
</dbReference>
<keyword evidence="7" id="KW-1185">Reference proteome</keyword>
<dbReference type="InterPro" id="IPR028998">
    <property type="entry name" value="RimP_C"/>
</dbReference>
<comment type="subcellular location">
    <subcellularLocation>
        <location evidence="3">Cytoplasm</location>
    </subcellularLocation>
</comment>
<protein>
    <recommendedName>
        <fullName evidence="3">Ribosome maturation factor RimP</fullName>
    </recommendedName>
</protein>
<dbReference type="SUPFAM" id="SSF75420">
    <property type="entry name" value="YhbC-like, N-terminal domain"/>
    <property type="match status" value="1"/>
</dbReference>
<gene>
    <name evidence="3" type="primary">rimP</name>
    <name evidence="6" type="ORF">GQ61_03710</name>
</gene>
<comment type="function">
    <text evidence="3">Required for maturation of 30S ribosomal subunits.</text>
</comment>
<dbReference type="SUPFAM" id="SSF74942">
    <property type="entry name" value="YhbC-like, C-terminal domain"/>
    <property type="match status" value="1"/>
</dbReference>
<keyword evidence="2 3" id="KW-0690">Ribosome biogenesis</keyword>
<dbReference type="PANTHER" id="PTHR33867">
    <property type="entry name" value="RIBOSOME MATURATION FACTOR RIMP"/>
    <property type="match status" value="1"/>
</dbReference>
<evidence type="ECO:0000256" key="2">
    <source>
        <dbReference type="ARBA" id="ARBA00022517"/>
    </source>
</evidence>
<dbReference type="InterPro" id="IPR036847">
    <property type="entry name" value="RimP_C_sf"/>
</dbReference>
<evidence type="ECO:0000256" key="1">
    <source>
        <dbReference type="ARBA" id="ARBA00022490"/>
    </source>
</evidence>
<accession>A0A1W6N3Y2</accession>
<evidence type="ECO:0000259" key="5">
    <source>
        <dbReference type="Pfam" id="PF17384"/>
    </source>
</evidence>
<organism evidence="6 7">
    <name type="scientific">Candidatus Nucleicultrix amoebiphila FS5</name>
    <dbReference type="NCBI Taxonomy" id="1414854"/>
    <lineage>
        <taxon>Bacteria</taxon>
        <taxon>Pseudomonadati</taxon>
        <taxon>Pseudomonadota</taxon>
        <taxon>Alphaproteobacteria</taxon>
        <taxon>Holosporales</taxon>
        <taxon>Candidatus Nucleicultricaceae</taxon>
        <taxon>Candidatus Nucleicultrix</taxon>
    </lineage>
</organism>
<dbReference type="Pfam" id="PF02576">
    <property type="entry name" value="RimP_N"/>
    <property type="match status" value="1"/>
</dbReference>
<feature type="domain" description="Ribosome maturation factor RimP C-terminal" evidence="5">
    <location>
        <begin position="87"/>
        <end position="152"/>
    </location>
</feature>
<evidence type="ECO:0000313" key="7">
    <source>
        <dbReference type="Proteomes" id="UP000237351"/>
    </source>
</evidence>
<dbReference type="CDD" id="cd01734">
    <property type="entry name" value="YlxS_C"/>
    <property type="match status" value="1"/>
</dbReference>
<dbReference type="HAMAP" id="MF_01077">
    <property type="entry name" value="RimP"/>
    <property type="match status" value="1"/>
</dbReference>
<dbReference type="Pfam" id="PF17384">
    <property type="entry name" value="DUF150_C"/>
    <property type="match status" value="1"/>
</dbReference>
<sequence>MDVLQRIEKIIEPTLNALGYDLVYVSLGGGGNRQTLLVMIENQDQTMVSIDDCVRASRELSVLLDIEDPISTPYNLEVSSPGFDRPLVKIQDFIRFQGNEIKLQTHNPVENRKRFKGILVKALEDHIILEVEGQTYEIPYQEIRMARLVPKFQELEVKPPVKKR</sequence>
<reference evidence="6 7" key="1">
    <citation type="submission" date="2014-06" db="EMBL/GenBank/DDBJ databases">
        <title>The genome of the endonuclear symbiont Nucleicultrix amoebiphila.</title>
        <authorList>
            <person name="Schulz F."/>
            <person name="Horn M."/>
        </authorList>
    </citation>
    <scope>NUCLEOTIDE SEQUENCE [LARGE SCALE GENOMIC DNA]</scope>
    <source>
        <strain evidence="6 7">FS5</strain>
    </source>
</reference>
<evidence type="ECO:0000259" key="4">
    <source>
        <dbReference type="Pfam" id="PF02576"/>
    </source>
</evidence>
<feature type="domain" description="Ribosome maturation factor RimP N-terminal" evidence="4">
    <location>
        <begin position="10"/>
        <end position="84"/>
    </location>
</feature>
<dbReference type="InterPro" id="IPR035956">
    <property type="entry name" value="RimP_N_sf"/>
</dbReference>
<dbReference type="GO" id="GO:0000028">
    <property type="term" value="P:ribosomal small subunit assembly"/>
    <property type="evidence" value="ECO:0007669"/>
    <property type="project" value="TreeGrafter"/>
</dbReference>
<evidence type="ECO:0000256" key="3">
    <source>
        <dbReference type="HAMAP-Rule" id="MF_01077"/>
    </source>
</evidence>
<dbReference type="Gene3D" id="2.30.30.180">
    <property type="entry name" value="Ribosome maturation factor RimP, C-terminal domain"/>
    <property type="match status" value="1"/>
</dbReference>
<dbReference type="GO" id="GO:0005829">
    <property type="term" value="C:cytosol"/>
    <property type="evidence" value="ECO:0007669"/>
    <property type="project" value="TreeGrafter"/>
</dbReference>
<name>A0A1W6N3Y2_9PROT</name>
<proteinExistence type="inferred from homology"/>
<dbReference type="EMBL" id="CP008743">
    <property type="protein sequence ID" value="ARN84565.1"/>
    <property type="molecule type" value="Genomic_DNA"/>
</dbReference>
<dbReference type="GO" id="GO:0006412">
    <property type="term" value="P:translation"/>
    <property type="evidence" value="ECO:0007669"/>
    <property type="project" value="TreeGrafter"/>
</dbReference>
<dbReference type="PANTHER" id="PTHR33867:SF1">
    <property type="entry name" value="RIBOSOME MATURATION FACTOR RIMP"/>
    <property type="match status" value="1"/>
</dbReference>
<keyword evidence="1 3" id="KW-0963">Cytoplasm</keyword>
<evidence type="ECO:0000313" key="6">
    <source>
        <dbReference type="EMBL" id="ARN84565.1"/>
    </source>
</evidence>
<dbReference type="AlphaFoldDB" id="A0A1W6N3Y2"/>